<reference evidence="2" key="1">
    <citation type="submission" date="2021-04" db="EMBL/GenBank/DDBJ databases">
        <authorList>
            <person name="Chebbi M.A.C M."/>
        </authorList>
    </citation>
    <scope>NUCLEOTIDE SEQUENCE</scope>
</reference>
<evidence type="ECO:0000313" key="3">
    <source>
        <dbReference type="Proteomes" id="UP000786811"/>
    </source>
</evidence>
<sequence>MTLYQHVTSANPLRIHLKKISVPTCNLPQTSLASFDQPNVVQIKSRNERQRQRSLKKKSSVIADASEAISTLPEDNKTEENPC</sequence>
<name>A0A8J2MZT7_COTCN</name>
<proteinExistence type="predicted"/>
<accession>A0A8J2MZT7</accession>
<feature type="compositionally biased region" description="Basic and acidic residues" evidence="1">
    <location>
        <begin position="74"/>
        <end position="83"/>
    </location>
</feature>
<gene>
    <name evidence="2" type="ORF">HICCMSTLAB_LOCUS14115</name>
</gene>
<comment type="caution">
    <text evidence="2">The sequence shown here is derived from an EMBL/GenBank/DDBJ whole genome shotgun (WGS) entry which is preliminary data.</text>
</comment>
<protein>
    <submittedName>
        <fullName evidence="2">Uncharacterized protein</fullName>
    </submittedName>
</protein>
<evidence type="ECO:0000256" key="1">
    <source>
        <dbReference type="SAM" id="MobiDB-lite"/>
    </source>
</evidence>
<dbReference type="AlphaFoldDB" id="A0A8J2MZT7"/>
<feature type="region of interest" description="Disordered" evidence="1">
    <location>
        <begin position="44"/>
        <end position="83"/>
    </location>
</feature>
<evidence type="ECO:0000313" key="2">
    <source>
        <dbReference type="EMBL" id="CAG5111099.1"/>
    </source>
</evidence>
<organism evidence="2 3">
    <name type="scientific">Cotesia congregata</name>
    <name type="common">Parasitoid wasp</name>
    <name type="synonym">Apanteles congregatus</name>
    <dbReference type="NCBI Taxonomy" id="51543"/>
    <lineage>
        <taxon>Eukaryota</taxon>
        <taxon>Metazoa</taxon>
        <taxon>Ecdysozoa</taxon>
        <taxon>Arthropoda</taxon>
        <taxon>Hexapoda</taxon>
        <taxon>Insecta</taxon>
        <taxon>Pterygota</taxon>
        <taxon>Neoptera</taxon>
        <taxon>Endopterygota</taxon>
        <taxon>Hymenoptera</taxon>
        <taxon>Apocrita</taxon>
        <taxon>Ichneumonoidea</taxon>
        <taxon>Braconidae</taxon>
        <taxon>Microgastrinae</taxon>
        <taxon>Cotesia</taxon>
    </lineage>
</organism>
<feature type="non-terminal residue" evidence="2">
    <location>
        <position position="83"/>
    </location>
</feature>
<dbReference type="EMBL" id="CAJNRD030001947">
    <property type="protein sequence ID" value="CAG5111099.1"/>
    <property type="molecule type" value="Genomic_DNA"/>
</dbReference>
<keyword evidence="3" id="KW-1185">Reference proteome</keyword>
<dbReference type="Proteomes" id="UP000786811">
    <property type="component" value="Unassembled WGS sequence"/>
</dbReference>